<keyword evidence="2" id="KW-0378">Hydrolase</keyword>
<dbReference type="InterPro" id="IPR002925">
    <property type="entry name" value="Dienelactn_hydro"/>
</dbReference>
<accession>A0A2H3B4S6</accession>
<dbReference type="Gene3D" id="3.40.50.1820">
    <property type="entry name" value="alpha/beta hydrolase"/>
    <property type="match status" value="1"/>
</dbReference>
<dbReference type="Pfam" id="PF01738">
    <property type="entry name" value="DLH"/>
    <property type="match status" value="1"/>
</dbReference>
<dbReference type="Proteomes" id="UP000218334">
    <property type="component" value="Unassembled WGS sequence"/>
</dbReference>
<dbReference type="EMBL" id="KZ293443">
    <property type="protein sequence ID" value="PBK65875.1"/>
    <property type="molecule type" value="Genomic_DNA"/>
</dbReference>
<dbReference type="GO" id="GO:0016787">
    <property type="term" value="F:hydrolase activity"/>
    <property type="evidence" value="ECO:0007669"/>
    <property type="project" value="UniProtKB-KW"/>
</dbReference>
<dbReference type="SUPFAM" id="SSF53474">
    <property type="entry name" value="alpha/beta-Hydrolases"/>
    <property type="match status" value="1"/>
</dbReference>
<evidence type="ECO:0000313" key="3">
    <source>
        <dbReference type="Proteomes" id="UP000218334"/>
    </source>
</evidence>
<evidence type="ECO:0000259" key="1">
    <source>
        <dbReference type="Pfam" id="PF01738"/>
    </source>
</evidence>
<dbReference type="AlphaFoldDB" id="A0A2H3B4S6"/>
<dbReference type="PANTHER" id="PTHR17630">
    <property type="entry name" value="DIENELACTONE HYDROLASE"/>
    <property type="match status" value="1"/>
</dbReference>
<feature type="domain" description="Dienelactone hydrolase" evidence="1">
    <location>
        <begin position="27"/>
        <end position="249"/>
    </location>
</feature>
<organism evidence="2 3">
    <name type="scientific">Armillaria solidipes</name>
    <dbReference type="NCBI Taxonomy" id="1076256"/>
    <lineage>
        <taxon>Eukaryota</taxon>
        <taxon>Fungi</taxon>
        <taxon>Dikarya</taxon>
        <taxon>Basidiomycota</taxon>
        <taxon>Agaricomycotina</taxon>
        <taxon>Agaricomycetes</taxon>
        <taxon>Agaricomycetidae</taxon>
        <taxon>Agaricales</taxon>
        <taxon>Marasmiineae</taxon>
        <taxon>Physalacriaceae</taxon>
        <taxon>Armillaria</taxon>
    </lineage>
</organism>
<name>A0A2H3B4S6_9AGAR</name>
<reference evidence="3" key="1">
    <citation type="journal article" date="2017" name="Nat. Ecol. Evol.">
        <title>Genome expansion and lineage-specific genetic innovations in the forest pathogenic fungi Armillaria.</title>
        <authorList>
            <person name="Sipos G."/>
            <person name="Prasanna A.N."/>
            <person name="Walter M.C."/>
            <person name="O'Connor E."/>
            <person name="Balint B."/>
            <person name="Krizsan K."/>
            <person name="Kiss B."/>
            <person name="Hess J."/>
            <person name="Varga T."/>
            <person name="Slot J."/>
            <person name="Riley R."/>
            <person name="Boka B."/>
            <person name="Rigling D."/>
            <person name="Barry K."/>
            <person name="Lee J."/>
            <person name="Mihaltcheva S."/>
            <person name="LaButti K."/>
            <person name="Lipzen A."/>
            <person name="Waldron R."/>
            <person name="Moloney N.M."/>
            <person name="Sperisen C."/>
            <person name="Kredics L."/>
            <person name="Vagvoelgyi C."/>
            <person name="Patrignani A."/>
            <person name="Fitzpatrick D."/>
            <person name="Nagy I."/>
            <person name="Doyle S."/>
            <person name="Anderson J.B."/>
            <person name="Grigoriev I.V."/>
            <person name="Gueldener U."/>
            <person name="Muensterkoetter M."/>
            <person name="Nagy L.G."/>
        </authorList>
    </citation>
    <scope>NUCLEOTIDE SEQUENCE [LARGE SCALE GENOMIC DNA]</scope>
    <source>
        <strain evidence="3">28-4</strain>
    </source>
</reference>
<keyword evidence="3" id="KW-1185">Reference proteome</keyword>
<gene>
    <name evidence="2" type="ORF">ARMSODRAFT_960771</name>
</gene>
<dbReference type="STRING" id="1076256.A0A2H3B4S6"/>
<dbReference type="PANTHER" id="PTHR17630:SF44">
    <property type="entry name" value="PROTEIN AIM2"/>
    <property type="match status" value="1"/>
</dbReference>
<protein>
    <submittedName>
        <fullName evidence="2">Dienelactone hydrolase endo-1,3,1,4-beta-D-glucanase</fullName>
    </submittedName>
</protein>
<sequence>MQHCDDCFAGVTHEGTPTGTLEQIGGIECYVATPAGDYPKNKVILLLTDVFGIPLVNNKLLADDFARTGLKTIIPDLFLGNPIPADALDPAVRHLFNRDEWVAAHGPAQTRPPLDQVITALKETGVNEFGASGYCFGARYVFDLASDGIISASVISHPSRIAFPEDFEKYANEVKAPLLINSCEIDQGLPLENHDKVDQIFSKFEPGYKREYFEGCKHGFAVRGDLSDPKVKAGKEGSFRAAAKWFLKYL</sequence>
<dbReference type="InterPro" id="IPR029058">
    <property type="entry name" value="AB_hydrolase_fold"/>
</dbReference>
<evidence type="ECO:0000313" key="2">
    <source>
        <dbReference type="EMBL" id="PBK65875.1"/>
    </source>
</evidence>
<proteinExistence type="predicted"/>